<comment type="caution">
    <text evidence="1">The sequence shown here is derived from an EMBL/GenBank/DDBJ whole genome shotgun (WGS) entry which is preliminary data.</text>
</comment>
<keyword evidence="2" id="KW-1185">Reference proteome</keyword>
<protein>
    <submittedName>
        <fullName evidence="1">Uncharacterized protein</fullName>
    </submittedName>
</protein>
<dbReference type="EMBL" id="ACHF01000007">
    <property type="protein sequence ID" value="EEI64427.1"/>
    <property type="molecule type" value="Genomic_DNA"/>
</dbReference>
<organism evidence="1 2">
    <name type="scientific">Corynebacterium glucuronolyticum ATCC 51866</name>
    <dbReference type="NCBI Taxonomy" id="548478"/>
    <lineage>
        <taxon>Bacteria</taxon>
        <taxon>Bacillati</taxon>
        <taxon>Actinomycetota</taxon>
        <taxon>Actinomycetes</taxon>
        <taxon>Mycobacteriales</taxon>
        <taxon>Corynebacteriaceae</taxon>
        <taxon>Corynebacterium</taxon>
    </lineage>
</organism>
<gene>
    <name evidence="1" type="ORF">HMPREF0293_0098</name>
</gene>
<sequence length="42" mass="4838">MNHHQNSTCEIVDRGWHQKAKKENCLDPRTPYSLRDTAKAGT</sequence>
<evidence type="ECO:0000313" key="2">
    <source>
        <dbReference type="Proteomes" id="UP000006237"/>
    </source>
</evidence>
<evidence type="ECO:0000313" key="1">
    <source>
        <dbReference type="EMBL" id="EEI64427.1"/>
    </source>
</evidence>
<proteinExistence type="predicted"/>
<reference evidence="1 2" key="1">
    <citation type="submission" date="2009-01" db="EMBL/GenBank/DDBJ databases">
        <authorList>
            <person name="Qin X."/>
            <person name="Bachman B."/>
            <person name="Battles P."/>
            <person name="Bell A."/>
            <person name="Bess C."/>
            <person name="Bickham C."/>
            <person name="Chaboub L."/>
            <person name="Chen D."/>
            <person name="Coyle M."/>
            <person name="Deiros D.R."/>
            <person name="Dinh H."/>
            <person name="Forbes L."/>
            <person name="Fowler G."/>
            <person name="Francisco L."/>
            <person name="Fu Q."/>
            <person name="Gubbala S."/>
            <person name="Hale W."/>
            <person name="Han Y."/>
            <person name="Hemphill L."/>
            <person name="Highlander S.K."/>
            <person name="Hirani K."/>
            <person name="Hogues M."/>
            <person name="Jackson L."/>
            <person name="Jakkamsetti A."/>
            <person name="Javaid M."/>
            <person name="Jiang H."/>
            <person name="Korchina V."/>
            <person name="Kovar C."/>
            <person name="Lara F."/>
            <person name="Lee S."/>
            <person name="Mata R."/>
            <person name="Mathew T."/>
            <person name="Moen C."/>
            <person name="Morales K."/>
            <person name="Munidasa M."/>
            <person name="Nazareth L."/>
            <person name="Ngo R."/>
            <person name="Nguyen L."/>
            <person name="Okwuonu G."/>
            <person name="Ongeri F."/>
            <person name="Patil S."/>
            <person name="Petrosino J."/>
            <person name="Pham C."/>
            <person name="Pham P."/>
            <person name="Pu L.-L."/>
            <person name="Puazo M."/>
            <person name="Raj R."/>
            <person name="Reid J."/>
            <person name="Rouhana J."/>
            <person name="Saada N."/>
            <person name="Shang Y."/>
            <person name="Simmons D."/>
            <person name="Thornton R."/>
            <person name="Warren J."/>
            <person name="Weissenberger G."/>
            <person name="Zhang J."/>
            <person name="Zhang L."/>
            <person name="Zhou C."/>
            <person name="Zhu D."/>
            <person name="Muzny D."/>
            <person name="Worley K."/>
            <person name="Gibbs R."/>
        </authorList>
    </citation>
    <scope>NUCLEOTIDE SEQUENCE [LARGE SCALE GENOMIC DNA]</scope>
    <source>
        <strain evidence="1 2">ATCC 51866</strain>
    </source>
</reference>
<dbReference type="Proteomes" id="UP000006237">
    <property type="component" value="Unassembled WGS sequence"/>
</dbReference>
<accession>A0ABM9XTA5</accession>
<name>A0ABM9XTA5_9CORY</name>